<dbReference type="PATRIC" id="fig|693.5.peg.2725"/>
<dbReference type="EMBL" id="LHPJ01000010">
    <property type="protein sequence ID" value="KOO02898.1"/>
    <property type="molecule type" value="Genomic_DNA"/>
</dbReference>
<evidence type="ECO:0000259" key="1">
    <source>
        <dbReference type="PROSITE" id="PS50011"/>
    </source>
</evidence>
<dbReference type="Gene3D" id="1.10.510.10">
    <property type="entry name" value="Transferase(Phosphotransferase) domain 1"/>
    <property type="match status" value="1"/>
</dbReference>
<dbReference type="PROSITE" id="PS50011">
    <property type="entry name" value="PROTEIN_KINASE_DOM"/>
    <property type="match status" value="1"/>
</dbReference>
<gene>
    <name evidence="2" type="ORF">AKJ17_13300</name>
</gene>
<dbReference type="Proteomes" id="UP000037515">
    <property type="component" value="Unassembled WGS sequence"/>
</dbReference>
<dbReference type="InterPro" id="IPR019647">
    <property type="entry name" value="PhoP_reg_network_YrbL"/>
</dbReference>
<dbReference type="SUPFAM" id="SSF56112">
    <property type="entry name" value="Protein kinase-like (PK-like)"/>
    <property type="match status" value="1"/>
</dbReference>
<reference evidence="3" key="1">
    <citation type="submission" date="2015-08" db="EMBL/GenBank/DDBJ databases">
        <title>Vibrio galatheae sp. nov., a novel member of the Vibrionaceae family isolated from the Solomon Islands.</title>
        <authorList>
            <person name="Giubergia S."/>
            <person name="Machado H."/>
            <person name="Mateiu R.V."/>
            <person name="Gram L."/>
        </authorList>
    </citation>
    <scope>NUCLEOTIDE SEQUENCE [LARGE SCALE GENOMIC DNA]</scope>
    <source>
        <strain evidence="3">DSM 19584</strain>
    </source>
</reference>
<evidence type="ECO:0000313" key="2">
    <source>
        <dbReference type="EMBL" id="KOO02898.1"/>
    </source>
</evidence>
<dbReference type="OrthoDB" id="595236at2"/>
<dbReference type="AlphaFoldDB" id="A0A0M0HME0"/>
<proteinExistence type="predicted"/>
<sequence length="194" mass="22828">MLDFLNWPIVGSGAERVCYRDPKDPLRCIKVSKKGQSKQTRRELKYYEYLAKRQVSYSHIPKFYRRVDEGDYIGLEMEYVCNPNGDSAPDLHKYLKRPLTETEVHHFYQALTQIKQYLIINNIVPCDLVLSNFLVLTRPEGIKIMMVDGLGGAEFIPFANYIPYLGRRKIERKWQKFMVERIEPTIEGYKVQPT</sequence>
<dbReference type="RefSeq" id="WP_053396305.1">
    <property type="nucleotide sequence ID" value="NZ_LHPJ01000010.1"/>
</dbReference>
<dbReference type="GO" id="GO:0004672">
    <property type="term" value="F:protein kinase activity"/>
    <property type="evidence" value="ECO:0007669"/>
    <property type="project" value="InterPro"/>
</dbReference>
<organism evidence="2 3">
    <name type="scientific">Vibrio nereis</name>
    <dbReference type="NCBI Taxonomy" id="693"/>
    <lineage>
        <taxon>Bacteria</taxon>
        <taxon>Pseudomonadati</taxon>
        <taxon>Pseudomonadota</taxon>
        <taxon>Gammaproteobacteria</taxon>
        <taxon>Vibrionales</taxon>
        <taxon>Vibrionaceae</taxon>
        <taxon>Vibrio</taxon>
    </lineage>
</organism>
<keyword evidence="3" id="KW-1185">Reference proteome</keyword>
<dbReference type="Pfam" id="PF10707">
    <property type="entry name" value="YrbL-PhoP_reg"/>
    <property type="match status" value="1"/>
</dbReference>
<name>A0A0M0HME0_VIBNE</name>
<dbReference type="STRING" id="693.AKJ17_13300"/>
<dbReference type="InterPro" id="IPR011009">
    <property type="entry name" value="Kinase-like_dom_sf"/>
</dbReference>
<dbReference type="InterPro" id="IPR000719">
    <property type="entry name" value="Prot_kinase_dom"/>
</dbReference>
<evidence type="ECO:0000313" key="3">
    <source>
        <dbReference type="Proteomes" id="UP000037515"/>
    </source>
</evidence>
<protein>
    <recommendedName>
        <fullName evidence="1">Protein kinase domain-containing protein</fullName>
    </recommendedName>
</protein>
<accession>A0A0M0HME0</accession>
<feature type="domain" description="Protein kinase" evidence="1">
    <location>
        <begin position="4"/>
        <end position="194"/>
    </location>
</feature>
<comment type="caution">
    <text evidence="2">The sequence shown here is derived from an EMBL/GenBank/DDBJ whole genome shotgun (WGS) entry which is preliminary data.</text>
</comment>
<dbReference type="GO" id="GO:0005524">
    <property type="term" value="F:ATP binding"/>
    <property type="evidence" value="ECO:0007669"/>
    <property type="project" value="InterPro"/>
</dbReference>